<dbReference type="Pfam" id="PF23344">
    <property type="entry name" value="ZP-N"/>
    <property type="match status" value="1"/>
</dbReference>
<dbReference type="PANTHER" id="PTHR14002:SF59">
    <property type="entry name" value="CUB AND ZONA PELLUCIDA-LIKE DOMAIN-CONTAINING PROTEIN 1-RELATED"/>
    <property type="match status" value="1"/>
</dbReference>
<keyword evidence="4" id="KW-1185">Reference proteome</keyword>
<dbReference type="PANTHER" id="PTHR14002">
    <property type="entry name" value="ENDOGLIN/TGF-BETA RECEPTOR TYPE III"/>
    <property type="match status" value="1"/>
</dbReference>
<dbReference type="PRINTS" id="PR00023">
    <property type="entry name" value="ZPELLUCIDA"/>
</dbReference>
<dbReference type="Gene3D" id="2.60.40.3210">
    <property type="entry name" value="Zona pellucida, ZP-N domain"/>
    <property type="match status" value="1"/>
</dbReference>
<dbReference type="Pfam" id="PF00100">
    <property type="entry name" value="Zona_pellucida"/>
    <property type="match status" value="1"/>
</dbReference>
<keyword evidence="1" id="KW-0732">Signal</keyword>
<dbReference type="AlphaFoldDB" id="A0A8M9PA98"/>
<keyword evidence="3" id="KW-0325">Glycoprotein</keyword>
<evidence type="ECO:0000313" key="5">
    <source>
        <dbReference type="RefSeq" id="XP_021323413.2"/>
    </source>
</evidence>
<evidence type="ECO:0000256" key="2">
    <source>
        <dbReference type="ARBA" id="ARBA00023157"/>
    </source>
</evidence>
<dbReference type="SMART" id="SM00241">
    <property type="entry name" value="ZP"/>
    <property type="match status" value="1"/>
</dbReference>
<evidence type="ECO:0000313" key="4">
    <source>
        <dbReference type="Proteomes" id="UP000000437"/>
    </source>
</evidence>
<dbReference type="InterPro" id="IPR055355">
    <property type="entry name" value="ZP-C"/>
</dbReference>
<dbReference type="InterPro" id="IPR001507">
    <property type="entry name" value="ZP_dom"/>
</dbReference>
<dbReference type="Gene3D" id="2.60.40.4100">
    <property type="entry name" value="Zona pellucida, ZP-C domain"/>
    <property type="match status" value="1"/>
</dbReference>
<evidence type="ECO:0000256" key="3">
    <source>
        <dbReference type="ARBA" id="ARBA00023180"/>
    </source>
</evidence>
<sequence length="474" mass="52947">MTPTTTMITSKAPTILPLSKIPLQFSLQVDSLAPSCVEGQYLPLFFYPTPQHGELLQTRVNHQFEFRVKAVASFSRIIDVIISGPLNSTKTKTTTGEYVINWTPTQENYGQHFPFCFIAEGQYMSDIYQSEMRCIVAEVISEGPVVHVTCSANSMSVTIVRSSIQNLRGDQLRLIDPSCQLYSNSTDVYASTPLNGCGTTLEETDNELIFKNKVTTFDNPQDVTSRINLELEIMCAYQKTNNIRQEFGINKSPIRISDKSFGTMNYHFEFYPSNSFQNMTDPSAYPLEYNVGDMIYMKIEPDYPVPNTELFLESCMATPYDTPSYPVSYPIITNGCNMDESVQVLSSHTPYVEFEMAAFKFTGFQDQVFISCSIVICQADIPNTRCSQGCLNSTVAPPSHNINKREAPIETDSYFISQGPLRLKRSPSQVTVNLGLNVNLAAVAGSLLAITAVICVVILYTSRIRNPPLLSHDF</sequence>
<organism evidence="4 5">
    <name type="scientific">Danio rerio</name>
    <name type="common">Zebrafish</name>
    <name type="synonym">Brachydanio rerio</name>
    <dbReference type="NCBI Taxonomy" id="7955"/>
    <lineage>
        <taxon>Eukaryota</taxon>
        <taxon>Metazoa</taxon>
        <taxon>Chordata</taxon>
        <taxon>Craniata</taxon>
        <taxon>Vertebrata</taxon>
        <taxon>Euteleostomi</taxon>
        <taxon>Actinopterygii</taxon>
        <taxon>Neopterygii</taxon>
        <taxon>Teleostei</taxon>
        <taxon>Ostariophysi</taxon>
        <taxon>Cypriniformes</taxon>
        <taxon>Danionidae</taxon>
        <taxon>Danioninae</taxon>
        <taxon>Danio</taxon>
    </lineage>
</organism>
<accession>A0A8M9PA98</accession>
<protein>
    <submittedName>
        <fullName evidence="5">CUB and zona pellucida-like domain-containing protein 1</fullName>
    </submittedName>
</protein>
<dbReference type="OrthoDB" id="10063988at2759"/>
<dbReference type="RefSeq" id="XP_021323413.2">
    <property type="nucleotide sequence ID" value="XM_021467738.3"/>
</dbReference>
<dbReference type="KEGG" id="dre:110438081"/>
<proteinExistence type="predicted"/>
<dbReference type="InterPro" id="IPR042235">
    <property type="entry name" value="ZP-C_dom"/>
</dbReference>
<dbReference type="PROSITE" id="PS51034">
    <property type="entry name" value="ZP_2"/>
    <property type="match status" value="1"/>
</dbReference>
<keyword evidence="2" id="KW-1015">Disulfide bond</keyword>
<dbReference type="GO" id="GO:0009986">
    <property type="term" value="C:cell surface"/>
    <property type="evidence" value="ECO:0000318"/>
    <property type="project" value="GO_Central"/>
</dbReference>
<dbReference type="GO" id="GO:0005615">
    <property type="term" value="C:extracellular space"/>
    <property type="evidence" value="ECO:0000318"/>
    <property type="project" value="GO_Central"/>
</dbReference>
<dbReference type="InterPro" id="IPR055356">
    <property type="entry name" value="ZP-N"/>
</dbReference>
<dbReference type="InterPro" id="IPR048290">
    <property type="entry name" value="ZP_chr"/>
</dbReference>
<dbReference type="Proteomes" id="UP000000437">
    <property type="component" value="Chromosome 18"/>
</dbReference>
<evidence type="ECO:0000256" key="1">
    <source>
        <dbReference type="ARBA" id="ARBA00022729"/>
    </source>
</evidence>
<reference evidence="5" key="1">
    <citation type="submission" date="2025-08" db="UniProtKB">
        <authorList>
            <consortium name="RefSeq"/>
        </authorList>
    </citation>
    <scope>IDENTIFICATION</scope>
    <source>
        <strain evidence="5">Tuebingen</strain>
        <tissue evidence="5">Fibroblasts and whole tissue</tissue>
    </source>
</reference>
<gene>
    <name evidence="5" type="primary">LOC110438081</name>
</gene>
<name>A0A8M9PA98_DANRE</name>